<protein>
    <submittedName>
        <fullName evidence="5">Lrp/AsnC family transcriptional regulator</fullName>
    </submittedName>
</protein>
<dbReference type="InterPro" id="IPR019887">
    <property type="entry name" value="Tscrpt_reg_AsnC/Lrp_C"/>
</dbReference>
<keyword evidence="6" id="KW-1185">Reference proteome</keyword>
<dbReference type="InterPro" id="IPR000485">
    <property type="entry name" value="AsnC-type_HTH_dom"/>
</dbReference>
<keyword evidence="2" id="KW-0238">DNA-binding</keyword>
<dbReference type="RefSeq" id="WP_259479321.1">
    <property type="nucleotide sequence ID" value="NZ_BAAAQY010000005.1"/>
</dbReference>
<dbReference type="Gene3D" id="3.30.70.920">
    <property type="match status" value="1"/>
</dbReference>
<dbReference type="Proteomes" id="UP001500929">
    <property type="component" value="Unassembled WGS sequence"/>
</dbReference>
<evidence type="ECO:0000313" key="6">
    <source>
        <dbReference type="Proteomes" id="UP001500929"/>
    </source>
</evidence>
<dbReference type="Gene3D" id="1.10.10.10">
    <property type="entry name" value="Winged helix-like DNA-binding domain superfamily/Winged helix DNA-binding domain"/>
    <property type="match status" value="1"/>
</dbReference>
<proteinExistence type="predicted"/>
<reference evidence="6" key="1">
    <citation type="journal article" date="2019" name="Int. J. Syst. Evol. Microbiol.">
        <title>The Global Catalogue of Microorganisms (GCM) 10K type strain sequencing project: providing services to taxonomists for standard genome sequencing and annotation.</title>
        <authorList>
            <consortium name="The Broad Institute Genomics Platform"/>
            <consortium name="The Broad Institute Genome Sequencing Center for Infectious Disease"/>
            <person name="Wu L."/>
            <person name="Ma J."/>
        </authorList>
    </citation>
    <scope>NUCLEOTIDE SEQUENCE [LARGE SCALE GENOMIC DNA]</scope>
    <source>
        <strain evidence="6">JCM 16117</strain>
    </source>
</reference>
<dbReference type="CDD" id="cd00090">
    <property type="entry name" value="HTH_ARSR"/>
    <property type="match status" value="1"/>
</dbReference>
<dbReference type="InterPro" id="IPR011991">
    <property type="entry name" value="ArsR-like_HTH"/>
</dbReference>
<feature type="domain" description="HTH asnC-type" evidence="4">
    <location>
        <begin position="12"/>
        <end position="73"/>
    </location>
</feature>
<dbReference type="SUPFAM" id="SSF54909">
    <property type="entry name" value="Dimeric alpha+beta barrel"/>
    <property type="match status" value="1"/>
</dbReference>
<dbReference type="InterPro" id="IPR019888">
    <property type="entry name" value="Tscrpt_reg_AsnC-like"/>
</dbReference>
<dbReference type="InterPro" id="IPR036390">
    <property type="entry name" value="WH_DNA-bd_sf"/>
</dbReference>
<dbReference type="SUPFAM" id="SSF46785">
    <property type="entry name" value="Winged helix' DNA-binding domain"/>
    <property type="match status" value="1"/>
</dbReference>
<sequence>MTETRGRKPREIDELDRLILWELARDGRISNNDLAERVHASPSTTSARLRALRDDGLVQSIHAQLDWTAVGLPVQAVIAVRMRLRTELDSYATKIVHMPWVVSVSYLGGPDDFLIHVGCTSTEQLREVVATYFNSDTAVASTRTQLLFEHLVGAQYMDHLSGWSEILGDVPPPA</sequence>
<keyword evidence="1" id="KW-0805">Transcription regulation</keyword>
<gene>
    <name evidence="5" type="ORF">GCM10009851_18380</name>
</gene>
<dbReference type="PANTHER" id="PTHR30154">
    <property type="entry name" value="LEUCINE-RESPONSIVE REGULATORY PROTEIN"/>
    <property type="match status" value="1"/>
</dbReference>
<accession>A0ABP5QI66</accession>
<dbReference type="SMART" id="SM00344">
    <property type="entry name" value="HTH_ASNC"/>
    <property type="match status" value="1"/>
</dbReference>
<evidence type="ECO:0000256" key="1">
    <source>
        <dbReference type="ARBA" id="ARBA00023015"/>
    </source>
</evidence>
<dbReference type="PROSITE" id="PS50956">
    <property type="entry name" value="HTH_ASNC_2"/>
    <property type="match status" value="1"/>
</dbReference>
<dbReference type="PRINTS" id="PR00033">
    <property type="entry name" value="HTHASNC"/>
</dbReference>
<dbReference type="EMBL" id="BAAAQY010000005">
    <property type="protein sequence ID" value="GAA2233708.1"/>
    <property type="molecule type" value="Genomic_DNA"/>
</dbReference>
<evidence type="ECO:0000313" key="5">
    <source>
        <dbReference type="EMBL" id="GAA2233708.1"/>
    </source>
</evidence>
<comment type="caution">
    <text evidence="5">The sequence shown here is derived from an EMBL/GenBank/DDBJ whole genome shotgun (WGS) entry which is preliminary data.</text>
</comment>
<organism evidence="5 6">
    <name type="scientific">Herbiconiux moechotypicola</name>
    <dbReference type="NCBI Taxonomy" id="637393"/>
    <lineage>
        <taxon>Bacteria</taxon>
        <taxon>Bacillati</taxon>
        <taxon>Actinomycetota</taxon>
        <taxon>Actinomycetes</taxon>
        <taxon>Micrococcales</taxon>
        <taxon>Microbacteriaceae</taxon>
        <taxon>Herbiconiux</taxon>
    </lineage>
</organism>
<evidence type="ECO:0000256" key="2">
    <source>
        <dbReference type="ARBA" id="ARBA00023125"/>
    </source>
</evidence>
<dbReference type="InterPro" id="IPR011008">
    <property type="entry name" value="Dimeric_a/b-barrel"/>
</dbReference>
<dbReference type="Pfam" id="PF13412">
    <property type="entry name" value="HTH_24"/>
    <property type="match status" value="1"/>
</dbReference>
<keyword evidence="3" id="KW-0804">Transcription</keyword>
<evidence type="ECO:0000259" key="4">
    <source>
        <dbReference type="PROSITE" id="PS50956"/>
    </source>
</evidence>
<name>A0ABP5QI66_9MICO</name>
<dbReference type="InterPro" id="IPR036388">
    <property type="entry name" value="WH-like_DNA-bd_sf"/>
</dbReference>
<evidence type="ECO:0000256" key="3">
    <source>
        <dbReference type="ARBA" id="ARBA00023163"/>
    </source>
</evidence>
<dbReference type="Pfam" id="PF01037">
    <property type="entry name" value="AsnC_trans_reg"/>
    <property type="match status" value="1"/>
</dbReference>
<dbReference type="PANTHER" id="PTHR30154:SF54">
    <property type="entry name" value="POSSIBLE TRANSCRIPTIONAL REGULATORY PROTEIN (PROBABLY LRP_ASNC-FAMILY)"/>
    <property type="match status" value="1"/>
</dbReference>